<feature type="compositionally biased region" description="Basic residues" evidence="1">
    <location>
        <begin position="83"/>
        <end position="95"/>
    </location>
</feature>
<evidence type="ECO:0000313" key="2">
    <source>
        <dbReference type="EMBL" id="KAB1174760.1"/>
    </source>
</evidence>
<proteinExistence type="predicted"/>
<sequence>MDTSKITEAYKQIKTIKDAVQQTLTQPDANYNQEQLQVLLMQLNEVQDELFFIREEVFEGTKNYKQLHKESKEQEARIIHLKKSATQHNHQRSTHRATSWRCR</sequence>
<dbReference type="GeneID" id="93399276"/>
<reference evidence="2 3" key="1">
    <citation type="submission" date="2019-09" db="EMBL/GenBank/DDBJ databases">
        <title>Photobacterium damselae subsp. damselae CDC-2227-81, a human clinical isolate.</title>
        <authorList>
            <person name="Osorio C.R."/>
        </authorList>
    </citation>
    <scope>NUCLEOTIDE SEQUENCE [LARGE SCALE GENOMIC DNA]</scope>
    <source>
        <strain evidence="2 3">CDC-2227-81</strain>
    </source>
</reference>
<comment type="caution">
    <text evidence="2">The sequence shown here is derived from an EMBL/GenBank/DDBJ whole genome shotgun (WGS) entry which is preliminary data.</text>
</comment>
<evidence type="ECO:0000313" key="3">
    <source>
        <dbReference type="Proteomes" id="UP000480943"/>
    </source>
</evidence>
<dbReference type="EMBL" id="VZUQ01000093">
    <property type="protein sequence ID" value="KAB1174760.1"/>
    <property type="molecule type" value="Genomic_DNA"/>
</dbReference>
<organism evidence="2 3">
    <name type="scientific">Photobacterium damselae subsp. damselae</name>
    <name type="common">Listonella damsela</name>
    <dbReference type="NCBI Taxonomy" id="85581"/>
    <lineage>
        <taxon>Bacteria</taxon>
        <taxon>Pseudomonadati</taxon>
        <taxon>Pseudomonadota</taxon>
        <taxon>Gammaproteobacteria</taxon>
        <taxon>Vibrionales</taxon>
        <taxon>Vibrionaceae</taxon>
        <taxon>Photobacterium</taxon>
    </lineage>
</organism>
<dbReference type="KEGG" id="pds:CAY62_17430"/>
<dbReference type="Proteomes" id="UP000480943">
    <property type="component" value="Unassembled WGS sequence"/>
</dbReference>
<accession>A0A1C3DVH1</accession>
<dbReference type="RefSeq" id="WP_068968426.1">
    <property type="nucleotide sequence ID" value="NZ_AP026781.1"/>
</dbReference>
<feature type="region of interest" description="Disordered" evidence="1">
    <location>
        <begin position="83"/>
        <end position="103"/>
    </location>
</feature>
<gene>
    <name evidence="2" type="ORF">F6450_19215</name>
</gene>
<evidence type="ECO:0000256" key="1">
    <source>
        <dbReference type="SAM" id="MobiDB-lite"/>
    </source>
</evidence>
<name>A0A1C3DVH1_PHODD</name>
<dbReference type="AlphaFoldDB" id="A0A1C3DVH1"/>
<protein>
    <submittedName>
        <fullName evidence="2">Uncharacterized protein</fullName>
    </submittedName>
</protein>